<dbReference type="EMBL" id="FTOR01000013">
    <property type="protein sequence ID" value="SIT33838.1"/>
    <property type="molecule type" value="Genomic_DNA"/>
</dbReference>
<dbReference type="InterPro" id="IPR002110">
    <property type="entry name" value="Ankyrin_rpt"/>
</dbReference>
<dbReference type="Proteomes" id="UP000186917">
    <property type="component" value="Unassembled WGS sequence"/>
</dbReference>
<accession>A0A173MBG9</accession>
<dbReference type="AlphaFoldDB" id="A0A173MBG9"/>
<dbReference type="InterPro" id="IPR036770">
    <property type="entry name" value="Ankyrin_rpt-contain_sf"/>
</dbReference>
<dbReference type="OrthoDB" id="5657095at2"/>
<keyword evidence="1" id="KW-0677">Repeat</keyword>
<dbReference type="RefSeq" id="WP_076382424.1">
    <property type="nucleotide sequence ID" value="NZ_AP017422.1"/>
</dbReference>
<proteinExistence type="predicted"/>
<dbReference type="Pfam" id="PF12796">
    <property type="entry name" value="Ank_2"/>
    <property type="match status" value="1"/>
</dbReference>
<name>A0A173MBG9_9BACT</name>
<evidence type="ECO:0000313" key="4">
    <source>
        <dbReference type="EMBL" id="SIT33838.1"/>
    </source>
</evidence>
<dbReference type="PANTHER" id="PTHR24173">
    <property type="entry name" value="ANKYRIN REPEAT CONTAINING"/>
    <property type="match status" value="1"/>
</dbReference>
<dbReference type="PROSITE" id="PS50297">
    <property type="entry name" value="ANK_REP_REGION"/>
    <property type="match status" value="2"/>
</dbReference>
<evidence type="ECO:0000256" key="1">
    <source>
        <dbReference type="ARBA" id="ARBA00022737"/>
    </source>
</evidence>
<dbReference type="PROSITE" id="PS50088">
    <property type="entry name" value="ANK_REPEAT"/>
    <property type="match status" value="3"/>
</dbReference>
<dbReference type="KEGG" id="fln:FLA_0895"/>
<evidence type="ECO:0000256" key="3">
    <source>
        <dbReference type="PROSITE-ProRule" id="PRU00023"/>
    </source>
</evidence>
<dbReference type="SUPFAM" id="SSF48403">
    <property type="entry name" value="Ankyrin repeat"/>
    <property type="match status" value="1"/>
</dbReference>
<dbReference type="STRING" id="477680.SAMN05421788_113152"/>
<organism evidence="4 5">
    <name type="scientific">Filimonas lacunae</name>
    <dbReference type="NCBI Taxonomy" id="477680"/>
    <lineage>
        <taxon>Bacteria</taxon>
        <taxon>Pseudomonadati</taxon>
        <taxon>Bacteroidota</taxon>
        <taxon>Chitinophagia</taxon>
        <taxon>Chitinophagales</taxon>
        <taxon>Chitinophagaceae</taxon>
        <taxon>Filimonas</taxon>
    </lineage>
</organism>
<feature type="repeat" description="ANK" evidence="3">
    <location>
        <begin position="30"/>
        <end position="62"/>
    </location>
</feature>
<feature type="repeat" description="ANK" evidence="3">
    <location>
        <begin position="96"/>
        <end position="121"/>
    </location>
</feature>
<sequence>MTIFEAARSGDLSALQTFIAAGDINRQDERGSTALILASYYNQAAAVSLLLQAHAAMELKDTYGNTALMGAAFKGYLEIVELLLFHGASMHTENKSGATALTYAATFGRDAIAQLLLHYGAASGKKGISDRIRLIGTFVNTGIKETIKHVFPRSRHTPTAQ</sequence>
<dbReference type="SMART" id="SM00248">
    <property type="entry name" value="ANK"/>
    <property type="match status" value="3"/>
</dbReference>
<keyword evidence="2 3" id="KW-0040">ANK repeat</keyword>
<evidence type="ECO:0000256" key="2">
    <source>
        <dbReference type="ARBA" id="ARBA00023043"/>
    </source>
</evidence>
<evidence type="ECO:0000313" key="5">
    <source>
        <dbReference type="Proteomes" id="UP000186917"/>
    </source>
</evidence>
<keyword evidence="5" id="KW-1185">Reference proteome</keyword>
<gene>
    <name evidence="4" type="ORF">SAMN05421788_113152</name>
</gene>
<dbReference type="Pfam" id="PF00023">
    <property type="entry name" value="Ank"/>
    <property type="match status" value="1"/>
</dbReference>
<reference evidence="5" key="1">
    <citation type="submission" date="2017-01" db="EMBL/GenBank/DDBJ databases">
        <authorList>
            <person name="Varghese N."/>
            <person name="Submissions S."/>
        </authorList>
    </citation>
    <scope>NUCLEOTIDE SEQUENCE [LARGE SCALE GENOMIC DNA]</scope>
    <source>
        <strain evidence="5">DSM 21054</strain>
    </source>
</reference>
<protein>
    <submittedName>
        <fullName evidence="4">Uncharacterized protein</fullName>
    </submittedName>
</protein>
<feature type="repeat" description="ANK" evidence="3">
    <location>
        <begin position="63"/>
        <end position="95"/>
    </location>
</feature>
<dbReference type="Gene3D" id="1.25.40.20">
    <property type="entry name" value="Ankyrin repeat-containing domain"/>
    <property type="match status" value="1"/>
</dbReference>
<dbReference type="PANTHER" id="PTHR24173:SF74">
    <property type="entry name" value="ANKYRIN REPEAT DOMAIN-CONTAINING PROTEIN 16"/>
    <property type="match status" value="1"/>
</dbReference>